<dbReference type="Gene3D" id="3.80.10.10">
    <property type="entry name" value="Ribonuclease Inhibitor"/>
    <property type="match status" value="1"/>
</dbReference>
<dbReference type="Proteomes" id="UP000298138">
    <property type="component" value="Unassembled WGS sequence"/>
</dbReference>
<accession>A0A4S2MSW1</accession>
<dbReference type="AlphaFoldDB" id="A0A4S2MSW1"/>
<protein>
    <recommendedName>
        <fullName evidence="4">F-box domain-containing protein</fullName>
    </recommendedName>
</protein>
<evidence type="ECO:0000256" key="1">
    <source>
        <dbReference type="SAM" id="MobiDB-lite"/>
    </source>
</evidence>
<evidence type="ECO:0000313" key="3">
    <source>
        <dbReference type="Proteomes" id="UP000298138"/>
    </source>
</evidence>
<dbReference type="InterPro" id="IPR032675">
    <property type="entry name" value="LRR_dom_sf"/>
</dbReference>
<dbReference type="EMBL" id="ML220131">
    <property type="protein sequence ID" value="TGZ79477.1"/>
    <property type="molecule type" value="Genomic_DNA"/>
</dbReference>
<feature type="region of interest" description="Disordered" evidence="1">
    <location>
        <begin position="13"/>
        <end position="72"/>
    </location>
</feature>
<dbReference type="InParanoid" id="A0A4S2MSW1"/>
<name>A0A4S2MSW1_9PEZI</name>
<keyword evidence="3" id="KW-1185">Reference proteome</keyword>
<feature type="compositionally biased region" description="Polar residues" evidence="1">
    <location>
        <begin position="53"/>
        <end position="72"/>
    </location>
</feature>
<dbReference type="OrthoDB" id="5405297at2759"/>
<organism evidence="2 3">
    <name type="scientific">Ascodesmis nigricans</name>
    <dbReference type="NCBI Taxonomy" id="341454"/>
    <lineage>
        <taxon>Eukaryota</taxon>
        <taxon>Fungi</taxon>
        <taxon>Dikarya</taxon>
        <taxon>Ascomycota</taxon>
        <taxon>Pezizomycotina</taxon>
        <taxon>Pezizomycetes</taxon>
        <taxon>Pezizales</taxon>
        <taxon>Ascodesmidaceae</taxon>
        <taxon>Ascodesmis</taxon>
    </lineage>
</organism>
<proteinExistence type="predicted"/>
<dbReference type="SUPFAM" id="SSF52047">
    <property type="entry name" value="RNI-like"/>
    <property type="match status" value="1"/>
</dbReference>
<sequence length="577" mass="65544">MNFLKRVFRRRKNRQRRTVADVYPSESTSSPNIHKDAHNNSFLEPPPKIFANGPSSKRASSLPGSARNSFSGSRTSLALTFATSRHRREKSTYSFAYNPDKTTPILMLDGLGRPREGRDAILTRIFTFVCPHSLDREYASSESSATEGGCMLCDMRDLSKVSAVCRLFRQLSFPLQYTSVRLDNVHYCGLEDELEAKRRRGSVFLRKEDHPSTVPEARFRLLYRTLQENEAAAHLVQYLKTPYMVRETCKADIARLLSLTPSIRYVDLPEGLFSGDQSCNSLMGILWSRCTDLRTMEWRAGSEATFHKSVPPPWPHLEVVKLKGLQVEDSDVIRLLSLLPSLRELDLSELPWFSPDLFTSPDFPTNLTKLTLSELPVPIDADILVPLLQRIGHNLTSLTLLKATHPDTLPHILPHLPQLQTLKIKYTLPRPPTTPPQTITSPTLRILHYDISCPRQHTYNISLAKQLTLRYFPCLREVYVFDDGFHDKIPRRGCVPGLVINERKSDHQLEWDRWIVDGGGGGGEEVVRRDRTKSVFGGVVEGDGLQAPVMPWLWEAESGDQGKKRHSRRGSKGDLWR</sequence>
<dbReference type="STRING" id="341454.A0A4S2MSW1"/>
<feature type="region of interest" description="Disordered" evidence="1">
    <location>
        <begin position="558"/>
        <end position="577"/>
    </location>
</feature>
<evidence type="ECO:0008006" key="4">
    <source>
        <dbReference type="Google" id="ProtNLM"/>
    </source>
</evidence>
<gene>
    <name evidence="2" type="ORF">EX30DRAFT_108559</name>
</gene>
<evidence type="ECO:0000313" key="2">
    <source>
        <dbReference type="EMBL" id="TGZ79477.1"/>
    </source>
</evidence>
<reference evidence="2 3" key="1">
    <citation type="submission" date="2019-04" db="EMBL/GenBank/DDBJ databases">
        <title>Comparative genomics and transcriptomics to analyze fruiting body development in filamentous ascomycetes.</title>
        <authorList>
            <consortium name="DOE Joint Genome Institute"/>
            <person name="Lutkenhaus R."/>
            <person name="Traeger S."/>
            <person name="Breuer J."/>
            <person name="Kuo A."/>
            <person name="Lipzen A."/>
            <person name="Pangilinan J."/>
            <person name="Dilworth D."/>
            <person name="Sandor L."/>
            <person name="Poggeler S."/>
            <person name="Barry K."/>
            <person name="Grigoriev I.V."/>
            <person name="Nowrousian M."/>
        </authorList>
    </citation>
    <scope>NUCLEOTIDE SEQUENCE [LARGE SCALE GENOMIC DNA]</scope>
    <source>
        <strain evidence="2 3">CBS 389.68</strain>
    </source>
</reference>